<sequence>MESNPTTMDAKRELEVEDWELLHPNDDDSIVFGGPPLDSILPDHFSLNPNSSCSSNSNSNSSSEVDRNFDDSYVANQIFPNSTLAPWNGDSDSDTTATNAPVVAMAEAEAEAVVEQEEEQKKMEEVEEKDDDEEDEGEEEEEEEEEEKEKRLVWWKVPFEVLRYWVNPLPLPLPVWSLSVAAAAAFLGLFFLGRRLYRMKRKTQTLKLNLALDDKKVSQLMGRVARLNEAFSVVRRVPIVRPPSLPSSSVTLRPVMSMR</sequence>
<proteinExistence type="predicted"/>
<keyword evidence="2" id="KW-0812">Transmembrane</keyword>
<feature type="region of interest" description="Disordered" evidence="1">
    <location>
        <begin position="43"/>
        <end position="69"/>
    </location>
</feature>
<reference evidence="4 5" key="1">
    <citation type="submission" date="2018-09" db="EMBL/GenBank/DDBJ databases">
        <title>A high-quality reference genome of wild soybean provides a powerful tool to mine soybean genomes.</title>
        <authorList>
            <person name="Xie M."/>
            <person name="Chung C.Y.L."/>
            <person name="Li M.-W."/>
            <person name="Wong F.-L."/>
            <person name="Chan T.-F."/>
            <person name="Lam H.-M."/>
        </authorList>
    </citation>
    <scope>NUCLEOTIDE SEQUENCE [LARGE SCALE GENOMIC DNA]</scope>
    <source>
        <strain evidence="5">cv. W05</strain>
        <tissue evidence="4">Hypocotyl of etiolated seedlings</tissue>
    </source>
</reference>
<evidence type="ECO:0000313" key="5">
    <source>
        <dbReference type="Proteomes" id="UP000289340"/>
    </source>
</evidence>
<organism evidence="4 5">
    <name type="scientific">Glycine soja</name>
    <name type="common">Wild soybean</name>
    <dbReference type="NCBI Taxonomy" id="3848"/>
    <lineage>
        <taxon>Eukaryota</taxon>
        <taxon>Viridiplantae</taxon>
        <taxon>Streptophyta</taxon>
        <taxon>Embryophyta</taxon>
        <taxon>Tracheophyta</taxon>
        <taxon>Spermatophyta</taxon>
        <taxon>Magnoliopsida</taxon>
        <taxon>eudicotyledons</taxon>
        <taxon>Gunneridae</taxon>
        <taxon>Pentapetalae</taxon>
        <taxon>rosids</taxon>
        <taxon>fabids</taxon>
        <taxon>Fabales</taxon>
        <taxon>Fabaceae</taxon>
        <taxon>Papilionoideae</taxon>
        <taxon>50 kb inversion clade</taxon>
        <taxon>NPAAA clade</taxon>
        <taxon>indigoferoid/millettioid clade</taxon>
        <taxon>Phaseoleae</taxon>
        <taxon>Glycine</taxon>
        <taxon>Glycine subgen. Soja</taxon>
    </lineage>
</organism>
<name>A0A445KYP6_GLYSO</name>
<keyword evidence="5" id="KW-1185">Reference proteome</keyword>
<dbReference type="Pfam" id="PF20705">
    <property type="entry name" value="DUF6821"/>
    <property type="match status" value="1"/>
</dbReference>
<feature type="compositionally biased region" description="Acidic residues" evidence="1">
    <location>
        <begin position="108"/>
        <end position="118"/>
    </location>
</feature>
<dbReference type="Gramene" id="XM_028372748.1">
    <property type="protein sequence ID" value="XP_028228549.1"/>
    <property type="gene ID" value="LOC114409329"/>
</dbReference>
<protein>
    <recommendedName>
        <fullName evidence="3">DUF6821 domain-containing protein</fullName>
    </recommendedName>
</protein>
<evidence type="ECO:0000256" key="2">
    <source>
        <dbReference type="SAM" id="Phobius"/>
    </source>
</evidence>
<feature type="transmembrane region" description="Helical" evidence="2">
    <location>
        <begin position="173"/>
        <end position="192"/>
    </location>
</feature>
<evidence type="ECO:0000259" key="3">
    <source>
        <dbReference type="Pfam" id="PF20705"/>
    </source>
</evidence>
<evidence type="ECO:0000256" key="1">
    <source>
        <dbReference type="SAM" id="MobiDB-lite"/>
    </source>
</evidence>
<dbReference type="AlphaFoldDB" id="A0A445KYP6"/>
<dbReference type="InterPro" id="IPR049224">
    <property type="entry name" value="DUF6821"/>
</dbReference>
<dbReference type="PANTHER" id="PTHR33646:SF6">
    <property type="entry name" value="TRANSMEMBRANE PROTEIN"/>
    <property type="match status" value="1"/>
</dbReference>
<dbReference type="Proteomes" id="UP000289340">
    <property type="component" value="Chromosome 4"/>
</dbReference>
<feature type="region of interest" description="Disordered" evidence="1">
    <location>
        <begin position="107"/>
        <end position="147"/>
    </location>
</feature>
<feature type="compositionally biased region" description="Low complexity" evidence="1">
    <location>
        <begin position="46"/>
        <end position="63"/>
    </location>
</feature>
<accession>A0A445KYP6</accession>
<evidence type="ECO:0000313" key="4">
    <source>
        <dbReference type="EMBL" id="RZC16064.1"/>
    </source>
</evidence>
<comment type="caution">
    <text evidence="4">The sequence shown here is derived from an EMBL/GenBank/DDBJ whole genome shotgun (WGS) entry which is preliminary data.</text>
</comment>
<gene>
    <name evidence="4" type="ORF">D0Y65_009380</name>
</gene>
<feature type="compositionally biased region" description="Acidic residues" evidence="1">
    <location>
        <begin position="125"/>
        <end position="147"/>
    </location>
</feature>
<keyword evidence="2" id="KW-1133">Transmembrane helix</keyword>
<dbReference type="PANTHER" id="PTHR33646">
    <property type="entry name" value="GB|AAF00631.1"/>
    <property type="match status" value="1"/>
</dbReference>
<keyword evidence="2" id="KW-0472">Membrane</keyword>
<dbReference type="InterPro" id="IPR045883">
    <property type="entry name" value="At4g13530-like"/>
</dbReference>
<feature type="domain" description="DUF6821" evidence="3">
    <location>
        <begin position="120"/>
        <end position="241"/>
    </location>
</feature>
<dbReference type="EMBL" id="QZWG01000004">
    <property type="protein sequence ID" value="RZC16064.1"/>
    <property type="molecule type" value="Genomic_DNA"/>
</dbReference>